<sequence>MELTQAQISHLLNRFPEFELSYETISHNKVSPDYDIAIAIPTGKKGFIWFTFHQDDDVCYLLDSNKDKKITKAIRLDLVNLEYYQKLALGTVLYGTILIDELTGKNTFILEDVYLYQGLSLKKQTMNHKLSIMLDFFDHAVANAIQKKEFVFMLPMMWYNNENELNGQQNGLPSGSSAGLPSGLPSDIQKIVGYTTHHIQHRSTSKIMPYVNIFLNRKLNGILSNAPLMCSDTTKTQKQSTHIFETQRITMDFSKPQYKYPTVFQVTADIQFDIYHLFAYGRNKNPVYYNIAYIPNCKSSAFMNGLFRKIRENKNLDYIEESDDDDDFQNMEEDKYVDINKVLLLECTFHQKFKRWVPVRVVDKYAKVVHLNKLVR</sequence>
<proteinExistence type="predicted"/>
<name>A0A6C0JJM8_9ZZZZ</name>
<accession>A0A6C0JJM8</accession>
<organism evidence="1">
    <name type="scientific">viral metagenome</name>
    <dbReference type="NCBI Taxonomy" id="1070528"/>
    <lineage>
        <taxon>unclassified sequences</taxon>
        <taxon>metagenomes</taxon>
        <taxon>organismal metagenomes</taxon>
    </lineage>
</organism>
<reference evidence="1" key="1">
    <citation type="journal article" date="2020" name="Nature">
        <title>Giant virus diversity and host interactions through global metagenomics.</title>
        <authorList>
            <person name="Schulz F."/>
            <person name="Roux S."/>
            <person name="Paez-Espino D."/>
            <person name="Jungbluth S."/>
            <person name="Walsh D.A."/>
            <person name="Denef V.J."/>
            <person name="McMahon K.D."/>
            <person name="Konstantinidis K.T."/>
            <person name="Eloe-Fadrosh E.A."/>
            <person name="Kyrpides N.C."/>
            <person name="Woyke T."/>
        </authorList>
    </citation>
    <scope>NUCLEOTIDE SEQUENCE</scope>
    <source>
        <strain evidence="1">GVMAG-M-3300027708-5</strain>
    </source>
</reference>
<dbReference type="EMBL" id="MN740406">
    <property type="protein sequence ID" value="QHU04980.1"/>
    <property type="molecule type" value="Genomic_DNA"/>
</dbReference>
<evidence type="ECO:0008006" key="2">
    <source>
        <dbReference type="Google" id="ProtNLM"/>
    </source>
</evidence>
<protein>
    <recommendedName>
        <fullName evidence="2">mRNA capping enzyme adenylation domain-containing protein</fullName>
    </recommendedName>
</protein>
<evidence type="ECO:0000313" key="1">
    <source>
        <dbReference type="EMBL" id="QHU04980.1"/>
    </source>
</evidence>
<dbReference type="AlphaFoldDB" id="A0A6C0JJM8"/>